<dbReference type="Proteomes" id="UP000246464">
    <property type="component" value="Chromosome 19"/>
</dbReference>
<gene>
    <name evidence="1" type="ORF">SMAX5B_020807</name>
</gene>
<evidence type="ECO:0000313" key="2">
    <source>
        <dbReference type="Proteomes" id="UP000246464"/>
    </source>
</evidence>
<dbReference type="AlphaFoldDB" id="A0A2U9CQI8"/>
<accession>A0A2U9CQI8</accession>
<sequence>MDALVTGHDNHLLKISDRETQLVARVSAWKVSLIKEIRDNELKRNCLGIKDILRYVDHARGQLEEFQ</sequence>
<reference evidence="1 2" key="1">
    <citation type="submission" date="2017-12" db="EMBL/GenBank/DDBJ databases">
        <title>Integrating genomic resources of turbot (Scophthalmus maximus) in depth evaluation of genetic and physical mapping variation across individuals.</title>
        <authorList>
            <person name="Martinez P."/>
        </authorList>
    </citation>
    <scope>NUCLEOTIDE SEQUENCE [LARGE SCALE GENOMIC DNA]</scope>
</reference>
<dbReference type="EMBL" id="CP026261">
    <property type="protein sequence ID" value="AWP18855.1"/>
    <property type="molecule type" value="Genomic_DNA"/>
</dbReference>
<keyword evidence="2" id="KW-1185">Reference proteome</keyword>
<evidence type="ECO:0000313" key="1">
    <source>
        <dbReference type="EMBL" id="AWP18855.1"/>
    </source>
</evidence>
<protein>
    <submittedName>
        <fullName evidence="1">Putative leucine-rich repeat-containing protein 48</fullName>
    </submittedName>
</protein>
<proteinExistence type="predicted"/>
<name>A0A2U9CQI8_SCOMX</name>
<organism evidence="1 2">
    <name type="scientific">Scophthalmus maximus</name>
    <name type="common">Turbot</name>
    <name type="synonym">Psetta maxima</name>
    <dbReference type="NCBI Taxonomy" id="52904"/>
    <lineage>
        <taxon>Eukaryota</taxon>
        <taxon>Metazoa</taxon>
        <taxon>Chordata</taxon>
        <taxon>Craniata</taxon>
        <taxon>Vertebrata</taxon>
        <taxon>Euteleostomi</taxon>
        <taxon>Actinopterygii</taxon>
        <taxon>Neopterygii</taxon>
        <taxon>Teleostei</taxon>
        <taxon>Neoteleostei</taxon>
        <taxon>Acanthomorphata</taxon>
        <taxon>Carangaria</taxon>
        <taxon>Pleuronectiformes</taxon>
        <taxon>Pleuronectoidei</taxon>
        <taxon>Scophthalmidae</taxon>
        <taxon>Scophthalmus</taxon>
    </lineage>
</organism>